<comment type="subcellular location">
    <subcellularLocation>
        <location evidence="1 6">Secreted</location>
        <location evidence="1 6">Cell wall</location>
    </subcellularLocation>
</comment>
<evidence type="ECO:0000256" key="4">
    <source>
        <dbReference type="ARBA" id="ARBA00022525"/>
    </source>
</evidence>
<name>A8NVS9_COPC7</name>
<accession>A8NVS9</accession>
<protein>
    <recommendedName>
        <fullName evidence="6">Hydrophobin</fullName>
    </recommendedName>
</protein>
<dbReference type="GO" id="GO:0005199">
    <property type="term" value="F:structural constituent of cell wall"/>
    <property type="evidence" value="ECO:0007669"/>
    <property type="project" value="InterPro"/>
</dbReference>
<organism evidence="7 8">
    <name type="scientific">Coprinopsis cinerea (strain Okayama-7 / 130 / ATCC MYA-4618 / FGSC 9003)</name>
    <name type="common">Inky cap fungus</name>
    <name type="synonym">Hormographiella aspergillata</name>
    <dbReference type="NCBI Taxonomy" id="240176"/>
    <lineage>
        <taxon>Eukaryota</taxon>
        <taxon>Fungi</taxon>
        <taxon>Dikarya</taxon>
        <taxon>Basidiomycota</taxon>
        <taxon>Agaricomycotina</taxon>
        <taxon>Agaricomycetes</taxon>
        <taxon>Agaricomycetidae</taxon>
        <taxon>Agaricales</taxon>
        <taxon>Agaricineae</taxon>
        <taxon>Psathyrellaceae</taxon>
        <taxon>Coprinopsis</taxon>
    </lineage>
</organism>
<evidence type="ECO:0000256" key="5">
    <source>
        <dbReference type="ARBA" id="ARBA00023157"/>
    </source>
</evidence>
<keyword evidence="4 6" id="KW-0964">Secreted</keyword>
<dbReference type="AlphaFoldDB" id="A8NVS9"/>
<proteinExistence type="inferred from homology"/>
<sequence>MFARLSSVIVVCTLAASAMAAPSSQTGDAIACGNGGTLQCCNTVESSNNLSGALAGLLTLLGVDISKLTGQVGASCTGINVIGVGGGTSCSNQPVCCTGNNFSGVVAIGCTPINISL</sequence>
<evidence type="ECO:0000313" key="8">
    <source>
        <dbReference type="Proteomes" id="UP000001861"/>
    </source>
</evidence>
<feature type="signal peptide" evidence="6">
    <location>
        <begin position="1"/>
        <end position="20"/>
    </location>
</feature>
<reference evidence="7 8" key="1">
    <citation type="journal article" date="2010" name="Proc. Natl. Acad. Sci. U.S.A.">
        <title>Insights into evolution of multicellular fungi from the assembled chromosomes of the mushroom Coprinopsis cinerea (Coprinus cinereus).</title>
        <authorList>
            <person name="Stajich J.E."/>
            <person name="Wilke S.K."/>
            <person name="Ahren D."/>
            <person name="Au C.H."/>
            <person name="Birren B.W."/>
            <person name="Borodovsky M."/>
            <person name="Burns C."/>
            <person name="Canback B."/>
            <person name="Casselton L.A."/>
            <person name="Cheng C.K."/>
            <person name="Deng J."/>
            <person name="Dietrich F.S."/>
            <person name="Fargo D.C."/>
            <person name="Farman M.L."/>
            <person name="Gathman A.C."/>
            <person name="Goldberg J."/>
            <person name="Guigo R."/>
            <person name="Hoegger P.J."/>
            <person name="Hooker J.B."/>
            <person name="Huggins A."/>
            <person name="James T.Y."/>
            <person name="Kamada T."/>
            <person name="Kilaru S."/>
            <person name="Kodira C."/>
            <person name="Kues U."/>
            <person name="Kupfer D."/>
            <person name="Kwan H.S."/>
            <person name="Lomsadze A."/>
            <person name="Li W."/>
            <person name="Lilly W.W."/>
            <person name="Ma L.J."/>
            <person name="Mackey A.J."/>
            <person name="Manning G."/>
            <person name="Martin F."/>
            <person name="Muraguchi H."/>
            <person name="Natvig D.O."/>
            <person name="Palmerini H."/>
            <person name="Ramesh M.A."/>
            <person name="Rehmeyer C.J."/>
            <person name="Roe B.A."/>
            <person name="Shenoy N."/>
            <person name="Stanke M."/>
            <person name="Ter-Hovhannisyan V."/>
            <person name="Tunlid A."/>
            <person name="Velagapudi R."/>
            <person name="Vision T.J."/>
            <person name="Zeng Q."/>
            <person name="Zolan M.E."/>
            <person name="Pukkila P.J."/>
        </authorList>
    </citation>
    <scope>NUCLEOTIDE SEQUENCE [LARGE SCALE GENOMIC DNA]</scope>
    <source>
        <strain evidence="8">Okayama-7 / 130 / ATCC MYA-4618 / FGSC 9003</strain>
    </source>
</reference>
<gene>
    <name evidence="7" type="ORF">CC1G_04060</name>
</gene>
<evidence type="ECO:0000256" key="2">
    <source>
        <dbReference type="ARBA" id="ARBA00010446"/>
    </source>
</evidence>
<evidence type="ECO:0000313" key="7">
    <source>
        <dbReference type="EMBL" id="EAU84964.1"/>
    </source>
</evidence>
<dbReference type="OMA" id="GIINIGC"/>
<keyword evidence="6" id="KW-0732">Signal</keyword>
<dbReference type="Proteomes" id="UP000001861">
    <property type="component" value="Unassembled WGS sequence"/>
</dbReference>
<dbReference type="RefSeq" id="XP_001836747.1">
    <property type="nucleotide sequence ID" value="XM_001836695.2"/>
</dbReference>
<dbReference type="VEuPathDB" id="FungiDB:CC1G_04060"/>
<evidence type="ECO:0000256" key="1">
    <source>
        <dbReference type="ARBA" id="ARBA00004191"/>
    </source>
</evidence>
<evidence type="ECO:0000256" key="6">
    <source>
        <dbReference type="RuleBase" id="RU365009"/>
    </source>
</evidence>
<evidence type="ECO:0000256" key="3">
    <source>
        <dbReference type="ARBA" id="ARBA00022512"/>
    </source>
</evidence>
<dbReference type="GO" id="GO:0009277">
    <property type="term" value="C:fungal-type cell wall"/>
    <property type="evidence" value="ECO:0007669"/>
    <property type="project" value="InterPro"/>
</dbReference>
<dbReference type="eggNOG" id="ENOG502SZE8">
    <property type="taxonomic scope" value="Eukaryota"/>
</dbReference>
<dbReference type="GeneID" id="6013299"/>
<dbReference type="InParanoid" id="A8NVS9"/>
<keyword evidence="5 6" id="KW-1015">Disulfide bond</keyword>
<comment type="caution">
    <text evidence="7">The sequence shown here is derived from an EMBL/GenBank/DDBJ whole genome shotgun (WGS) entry which is preliminary data.</text>
</comment>
<keyword evidence="3 6" id="KW-0134">Cell wall</keyword>
<dbReference type="CDD" id="cd23507">
    <property type="entry name" value="hydrophobin_I"/>
    <property type="match status" value="1"/>
</dbReference>
<dbReference type="SMART" id="SM00075">
    <property type="entry name" value="HYDRO"/>
    <property type="match status" value="1"/>
</dbReference>
<comment type="similarity">
    <text evidence="2 6">Belongs to the fungal hydrophobin family.</text>
</comment>
<keyword evidence="8" id="KW-1185">Reference proteome</keyword>
<feature type="chain" id="PRO_5013984489" description="Hydrophobin" evidence="6">
    <location>
        <begin position="21"/>
        <end position="117"/>
    </location>
</feature>
<dbReference type="InterPro" id="IPR001338">
    <property type="entry name" value="Class_I_Hydrophobin"/>
</dbReference>
<dbReference type="EMBL" id="AACS02000004">
    <property type="protein sequence ID" value="EAU84964.1"/>
    <property type="molecule type" value="Genomic_DNA"/>
</dbReference>
<dbReference type="OrthoDB" id="3067149at2759"/>
<dbReference type="KEGG" id="cci:CC1G_04060"/>
<dbReference type="Pfam" id="PF01185">
    <property type="entry name" value="Hydrophobin"/>
    <property type="match status" value="1"/>
</dbReference>